<keyword evidence="3" id="KW-1185">Reference proteome</keyword>
<dbReference type="InterPro" id="IPR035897">
    <property type="entry name" value="Toll_tir_struct_dom_sf"/>
</dbReference>
<dbReference type="InterPro" id="IPR032675">
    <property type="entry name" value="LRR_dom_sf"/>
</dbReference>
<dbReference type="EMBL" id="JAUIZM010000005">
    <property type="protein sequence ID" value="KAK1384099.1"/>
    <property type="molecule type" value="Genomic_DNA"/>
</dbReference>
<feature type="domain" description="NB-ARC" evidence="1">
    <location>
        <begin position="82"/>
        <end position="163"/>
    </location>
</feature>
<dbReference type="PRINTS" id="PR00364">
    <property type="entry name" value="DISEASERSIST"/>
</dbReference>
<reference evidence="2" key="1">
    <citation type="submission" date="2023-02" db="EMBL/GenBank/DDBJ databases">
        <title>Genome of toxic invasive species Heracleum sosnowskyi carries increased number of genes despite the absence of recent whole-genome duplications.</title>
        <authorList>
            <person name="Schelkunov M."/>
            <person name="Shtratnikova V."/>
            <person name="Makarenko M."/>
            <person name="Klepikova A."/>
            <person name="Omelchenko D."/>
            <person name="Novikova G."/>
            <person name="Obukhova E."/>
            <person name="Bogdanov V."/>
            <person name="Penin A."/>
            <person name="Logacheva M."/>
        </authorList>
    </citation>
    <scope>NUCLEOTIDE SEQUENCE</scope>
    <source>
        <strain evidence="2">Hsosn_3</strain>
        <tissue evidence="2">Leaf</tissue>
    </source>
</reference>
<dbReference type="Gene3D" id="3.40.50.10140">
    <property type="entry name" value="Toll/interleukin-1 receptor homology (TIR) domain"/>
    <property type="match status" value="1"/>
</dbReference>
<dbReference type="InterPro" id="IPR044974">
    <property type="entry name" value="Disease_R_plants"/>
</dbReference>
<evidence type="ECO:0000259" key="1">
    <source>
        <dbReference type="Pfam" id="PF00931"/>
    </source>
</evidence>
<dbReference type="Gene3D" id="3.40.50.300">
    <property type="entry name" value="P-loop containing nucleotide triphosphate hydrolases"/>
    <property type="match status" value="1"/>
</dbReference>
<dbReference type="SUPFAM" id="SSF52540">
    <property type="entry name" value="P-loop containing nucleoside triphosphate hydrolases"/>
    <property type="match status" value="1"/>
</dbReference>
<dbReference type="InterPro" id="IPR027417">
    <property type="entry name" value="P-loop_NTPase"/>
</dbReference>
<dbReference type="GO" id="GO:0006952">
    <property type="term" value="P:defense response"/>
    <property type="evidence" value="ECO:0007669"/>
    <property type="project" value="InterPro"/>
</dbReference>
<comment type="caution">
    <text evidence="2">The sequence shown here is derived from an EMBL/GenBank/DDBJ whole genome shotgun (WGS) entry which is preliminary data.</text>
</comment>
<dbReference type="Gene3D" id="3.80.10.10">
    <property type="entry name" value="Ribonuclease Inhibitor"/>
    <property type="match status" value="1"/>
</dbReference>
<dbReference type="SUPFAM" id="SSF52058">
    <property type="entry name" value="L domain-like"/>
    <property type="match status" value="1"/>
</dbReference>
<name>A0AAD8IE50_9APIA</name>
<organism evidence="2 3">
    <name type="scientific">Heracleum sosnowskyi</name>
    <dbReference type="NCBI Taxonomy" id="360622"/>
    <lineage>
        <taxon>Eukaryota</taxon>
        <taxon>Viridiplantae</taxon>
        <taxon>Streptophyta</taxon>
        <taxon>Embryophyta</taxon>
        <taxon>Tracheophyta</taxon>
        <taxon>Spermatophyta</taxon>
        <taxon>Magnoliopsida</taxon>
        <taxon>eudicotyledons</taxon>
        <taxon>Gunneridae</taxon>
        <taxon>Pentapetalae</taxon>
        <taxon>asterids</taxon>
        <taxon>campanulids</taxon>
        <taxon>Apiales</taxon>
        <taxon>Apiaceae</taxon>
        <taxon>Apioideae</taxon>
        <taxon>apioid superclade</taxon>
        <taxon>Tordylieae</taxon>
        <taxon>Tordyliinae</taxon>
        <taxon>Heracleum</taxon>
    </lineage>
</organism>
<dbReference type="PANTHER" id="PTHR11017:SF385">
    <property type="entry name" value="DISEASE RESISTANCE PROTEIN (TIR-NBS-LRR CLASS)-RELATED"/>
    <property type="match status" value="1"/>
</dbReference>
<evidence type="ECO:0000313" key="2">
    <source>
        <dbReference type="EMBL" id="KAK1384099.1"/>
    </source>
</evidence>
<dbReference type="Proteomes" id="UP001237642">
    <property type="component" value="Unassembled WGS sequence"/>
</dbReference>
<evidence type="ECO:0000313" key="3">
    <source>
        <dbReference type="Proteomes" id="UP001237642"/>
    </source>
</evidence>
<dbReference type="GO" id="GO:0043531">
    <property type="term" value="F:ADP binding"/>
    <property type="evidence" value="ECO:0007669"/>
    <property type="project" value="InterPro"/>
</dbReference>
<gene>
    <name evidence="2" type="ORF">POM88_021834</name>
</gene>
<dbReference type="Pfam" id="PF00931">
    <property type="entry name" value="NB-ARC"/>
    <property type="match status" value="1"/>
</dbReference>
<accession>A0AAD8IE50</accession>
<proteinExistence type="predicted"/>
<protein>
    <recommendedName>
        <fullName evidence="1">NB-ARC domain-containing protein</fullName>
    </recommendedName>
</protein>
<sequence>MDKLKRWRTALTQAVNLGGMPLQNLTNGYESKFILKIVNFVKDKVTCNHLPITRHPVGIDAFGGSLLEGVREYCEQSDSFVCLQRQLLSDIYKGKTPTINNKYDGIRKIQNALHHRKLLIILDDVDQVEELDSILGMPYWFSGRSKIIITTRNVQLLKFHQHCQREIIRQQSPMDPGKRSRLWHYKDSLEILKAETGTGEIKGLALDMKTTNAYQTQLKTEAFSMMHKLRLLKLNNVRLTGGYKNFPKNLKWLCWQGYPLRSLPNNFPLSSLVGIDTQSSKLQKLVQENMLLRLLKFLNLSRSHCIVKTPNFAQLSALEQLILEDCASLVEIGCLNLSMVPDMTKMDSLKVFEADGIDFSNSRYTTHENESWREFITGWVSKPRINPIRFLPDGFKRLKRLKILELKECIQLQTPEDLPDIKWLEVMGCRILEKITFNRRPSWKSFIPM</sequence>
<dbReference type="PANTHER" id="PTHR11017">
    <property type="entry name" value="LEUCINE-RICH REPEAT-CONTAINING PROTEIN"/>
    <property type="match status" value="1"/>
</dbReference>
<reference evidence="2" key="2">
    <citation type="submission" date="2023-05" db="EMBL/GenBank/DDBJ databases">
        <authorList>
            <person name="Schelkunov M.I."/>
        </authorList>
    </citation>
    <scope>NUCLEOTIDE SEQUENCE</scope>
    <source>
        <strain evidence="2">Hsosn_3</strain>
        <tissue evidence="2">Leaf</tissue>
    </source>
</reference>
<dbReference type="InterPro" id="IPR002182">
    <property type="entry name" value="NB-ARC"/>
</dbReference>
<dbReference type="AlphaFoldDB" id="A0AAD8IE50"/>